<dbReference type="EMBL" id="JAMYWD010000006">
    <property type="protein sequence ID" value="KAJ4969119.1"/>
    <property type="molecule type" value="Genomic_DNA"/>
</dbReference>
<dbReference type="Proteomes" id="UP001141806">
    <property type="component" value="Unassembled WGS sequence"/>
</dbReference>
<dbReference type="AlphaFoldDB" id="A0A9Q0QRK5"/>
<evidence type="ECO:0000313" key="2">
    <source>
        <dbReference type="Proteomes" id="UP001141806"/>
    </source>
</evidence>
<name>A0A9Q0QRK5_9MAGN</name>
<gene>
    <name evidence="1" type="ORF">NE237_015820</name>
</gene>
<sequence length="175" mass="19636">MPRSGWGDLIILRTALTRVDHTSRVLRQLDRPIHISALPTKKALEDHLAYRPSSPCLHLGMTDQKDTRRPPCMPTSITLSTPWLLSSKVTLHGNFNHSINTLVTELKGLRMVNRGHNSPHSSSLTSYAHAELNAFWPSSWPPAMNTLPSTAPAMKKDCFEDVSFVAFVVFSVCYW</sequence>
<reference evidence="1" key="1">
    <citation type="journal article" date="2023" name="Plant J.">
        <title>The genome of the king protea, Protea cynaroides.</title>
        <authorList>
            <person name="Chang J."/>
            <person name="Duong T.A."/>
            <person name="Schoeman C."/>
            <person name="Ma X."/>
            <person name="Roodt D."/>
            <person name="Barker N."/>
            <person name="Li Z."/>
            <person name="Van de Peer Y."/>
            <person name="Mizrachi E."/>
        </authorList>
    </citation>
    <scope>NUCLEOTIDE SEQUENCE</scope>
    <source>
        <tissue evidence="1">Young leaves</tissue>
    </source>
</reference>
<accession>A0A9Q0QRK5</accession>
<keyword evidence="2" id="KW-1185">Reference proteome</keyword>
<organism evidence="1 2">
    <name type="scientific">Protea cynaroides</name>
    <dbReference type="NCBI Taxonomy" id="273540"/>
    <lineage>
        <taxon>Eukaryota</taxon>
        <taxon>Viridiplantae</taxon>
        <taxon>Streptophyta</taxon>
        <taxon>Embryophyta</taxon>
        <taxon>Tracheophyta</taxon>
        <taxon>Spermatophyta</taxon>
        <taxon>Magnoliopsida</taxon>
        <taxon>Proteales</taxon>
        <taxon>Proteaceae</taxon>
        <taxon>Protea</taxon>
    </lineage>
</organism>
<protein>
    <submittedName>
        <fullName evidence="1">Uncharacterized protein</fullName>
    </submittedName>
</protein>
<proteinExistence type="predicted"/>
<evidence type="ECO:0000313" key="1">
    <source>
        <dbReference type="EMBL" id="KAJ4969119.1"/>
    </source>
</evidence>
<comment type="caution">
    <text evidence="1">The sequence shown here is derived from an EMBL/GenBank/DDBJ whole genome shotgun (WGS) entry which is preliminary data.</text>
</comment>